<keyword evidence="2" id="KW-1185">Reference proteome</keyword>
<proteinExistence type="predicted"/>
<reference evidence="1 2" key="1">
    <citation type="submission" date="2015-12" db="EMBL/GenBank/DDBJ databases">
        <title>Draft genome sequence of Streptomyces silvensis ATCC 53525, a producer of novel hormone antagonists.</title>
        <authorList>
            <person name="Johnston C.W."/>
            <person name="Li Y."/>
            <person name="Magarvey N.A."/>
        </authorList>
    </citation>
    <scope>NUCLEOTIDE SEQUENCE [LARGE SCALE GENOMIC DNA]</scope>
    <source>
        <strain evidence="1 2">ATCC 53525</strain>
    </source>
</reference>
<dbReference type="SFLD" id="SFLDG01135">
    <property type="entry name" value="C1.5.6:_HAD__Beta-PGM__Phospha"/>
    <property type="match status" value="1"/>
</dbReference>
<dbReference type="InterPro" id="IPR041492">
    <property type="entry name" value="HAD_2"/>
</dbReference>
<dbReference type="PANTHER" id="PTHR43434">
    <property type="entry name" value="PHOSPHOGLYCOLATE PHOSPHATASE"/>
    <property type="match status" value="1"/>
</dbReference>
<organism evidence="1 2">
    <name type="scientific">Streptomyces silvensis</name>
    <dbReference type="NCBI Taxonomy" id="1765722"/>
    <lineage>
        <taxon>Bacteria</taxon>
        <taxon>Bacillati</taxon>
        <taxon>Actinomycetota</taxon>
        <taxon>Actinomycetes</taxon>
        <taxon>Kitasatosporales</taxon>
        <taxon>Streptomycetaceae</taxon>
        <taxon>Streptomyces</taxon>
    </lineage>
</organism>
<dbReference type="SFLD" id="SFLDS00003">
    <property type="entry name" value="Haloacid_Dehalogenase"/>
    <property type="match status" value="1"/>
</dbReference>
<dbReference type="NCBIfam" id="TIGR01549">
    <property type="entry name" value="HAD-SF-IA-v1"/>
    <property type="match status" value="1"/>
</dbReference>
<dbReference type="PANTHER" id="PTHR43434:SF1">
    <property type="entry name" value="PHOSPHOGLYCOLATE PHOSPHATASE"/>
    <property type="match status" value="1"/>
</dbReference>
<dbReference type="Gene3D" id="1.10.150.240">
    <property type="entry name" value="Putative phosphatase, domain 2"/>
    <property type="match status" value="1"/>
</dbReference>
<dbReference type="InterPro" id="IPR050155">
    <property type="entry name" value="HAD-like_hydrolase_sf"/>
</dbReference>
<evidence type="ECO:0000313" key="2">
    <source>
        <dbReference type="Proteomes" id="UP000054804"/>
    </source>
</evidence>
<dbReference type="NCBIfam" id="TIGR01509">
    <property type="entry name" value="HAD-SF-IA-v3"/>
    <property type="match status" value="1"/>
</dbReference>
<dbReference type="InterPro" id="IPR023214">
    <property type="entry name" value="HAD_sf"/>
</dbReference>
<evidence type="ECO:0008006" key="3">
    <source>
        <dbReference type="Google" id="ProtNLM"/>
    </source>
</evidence>
<dbReference type="InterPro" id="IPR006439">
    <property type="entry name" value="HAD-SF_hydro_IA"/>
</dbReference>
<protein>
    <recommendedName>
        <fullName evidence="3">HAD family hydrolase</fullName>
    </recommendedName>
</protein>
<dbReference type="Proteomes" id="UP000054804">
    <property type="component" value="Unassembled WGS sequence"/>
</dbReference>
<dbReference type="GO" id="GO:0006281">
    <property type="term" value="P:DNA repair"/>
    <property type="evidence" value="ECO:0007669"/>
    <property type="project" value="TreeGrafter"/>
</dbReference>
<dbReference type="GO" id="GO:0005829">
    <property type="term" value="C:cytosol"/>
    <property type="evidence" value="ECO:0007669"/>
    <property type="project" value="TreeGrafter"/>
</dbReference>
<evidence type="ECO:0000313" key="1">
    <source>
        <dbReference type="EMBL" id="KUF19190.1"/>
    </source>
</evidence>
<dbReference type="OrthoDB" id="9793014at2"/>
<dbReference type="Gene3D" id="3.40.50.1000">
    <property type="entry name" value="HAD superfamily/HAD-like"/>
    <property type="match status" value="1"/>
</dbReference>
<dbReference type="RefSeq" id="WP_058846680.1">
    <property type="nucleotide sequence ID" value="NZ_LOCL01000028.1"/>
</dbReference>
<dbReference type="InterPro" id="IPR036412">
    <property type="entry name" value="HAD-like_sf"/>
</dbReference>
<dbReference type="STRING" id="1765722.AT728_21780"/>
<dbReference type="AlphaFoldDB" id="A0A0W7X882"/>
<dbReference type="Pfam" id="PF13419">
    <property type="entry name" value="HAD_2"/>
    <property type="match status" value="1"/>
</dbReference>
<dbReference type="SUPFAM" id="SSF56784">
    <property type="entry name" value="HAD-like"/>
    <property type="match status" value="1"/>
</dbReference>
<dbReference type="GO" id="GO:0008967">
    <property type="term" value="F:phosphoglycolate phosphatase activity"/>
    <property type="evidence" value="ECO:0007669"/>
    <property type="project" value="TreeGrafter"/>
</dbReference>
<dbReference type="EMBL" id="LOCL01000028">
    <property type="protein sequence ID" value="KUF19190.1"/>
    <property type="molecule type" value="Genomic_DNA"/>
</dbReference>
<accession>A0A0W7X882</accession>
<dbReference type="InterPro" id="IPR023198">
    <property type="entry name" value="PGP-like_dom2"/>
</dbReference>
<dbReference type="SFLD" id="SFLDG01129">
    <property type="entry name" value="C1.5:_HAD__Beta-PGM__Phosphata"/>
    <property type="match status" value="1"/>
</dbReference>
<sequence>MAGTTAAPGPVRRGVIFDLDGTVADTAPAITAVTAEILTGMGRSPVESEIRARVGRPLDQNFAELLGVPPGHEDVTAAMDHYRRLFGAHVRSRGRGLLFPGVVSGLLQLREGGRKLGIATSKVHAAAVRTVELTEIRDQFHAIAGHDSVPRGKPHPDMAWKVAKDLGLAPRECVVVGDGIGDIEMGVAAGMATIGVSYGVAGAADLLAAGADTVVDSFDAVVTAVLSSVPAGA</sequence>
<comment type="caution">
    <text evidence="1">The sequence shown here is derived from an EMBL/GenBank/DDBJ whole genome shotgun (WGS) entry which is preliminary data.</text>
</comment>
<gene>
    <name evidence="1" type="ORF">AT728_21780</name>
</gene>
<name>A0A0W7X882_9ACTN</name>